<dbReference type="Proteomes" id="UP000076871">
    <property type="component" value="Unassembled WGS sequence"/>
</dbReference>
<proteinExistence type="predicted"/>
<dbReference type="RefSeq" id="XP_040760544.1">
    <property type="nucleotide sequence ID" value="XM_040907268.1"/>
</dbReference>
<dbReference type="EMBL" id="KV427649">
    <property type="protein sequence ID" value="KZT02804.1"/>
    <property type="molecule type" value="Genomic_DNA"/>
</dbReference>
<reference evidence="1 2" key="1">
    <citation type="journal article" date="2016" name="Mol. Biol. Evol.">
        <title>Comparative Genomics of Early-Diverging Mushroom-Forming Fungi Provides Insights into the Origins of Lignocellulose Decay Capabilities.</title>
        <authorList>
            <person name="Nagy L.G."/>
            <person name="Riley R."/>
            <person name="Tritt A."/>
            <person name="Adam C."/>
            <person name="Daum C."/>
            <person name="Floudas D."/>
            <person name="Sun H."/>
            <person name="Yadav J.S."/>
            <person name="Pangilinan J."/>
            <person name="Larsson K.H."/>
            <person name="Matsuura K."/>
            <person name="Barry K."/>
            <person name="Labutti K."/>
            <person name="Kuo R."/>
            <person name="Ohm R.A."/>
            <person name="Bhattacharya S.S."/>
            <person name="Shirouzu T."/>
            <person name="Yoshinaga Y."/>
            <person name="Martin F.M."/>
            <person name="Grigoriev I.V."/>
            <person name="Hibbett D.S."/>
        </authorList>
    </citation>
    <scope>NUCLEOTIDE SEQUENCE [LARGE SCALE GENOMIC DNA]</scope>
    <source>
        <strain evidence="1 2">93-53</strain>
    </source>
</reference>
<evidence type="ECO:0000313" key="2">
    <source>
        <dbReference type="Proteomes" id="UP000076871"/>
    </source>
</evidence>
<organism evidence="1 2">
    <name type="scientific">Laetiporus sulphureus 93-53</name>
    <dbReference type="NCBI Taxonomy" id="1314785"/>
    <lineage>
        <taxon>Eukaryota</taxon>
        <taxon>Fungi</taxon>
        <taxon>Dikarya</taxon>
        <taxon>Basidiomycota</taxon>
        <taxon>Agaricomycotina</taxon>
        <taxon>Agaricomycetes</taxon>
        <taxon>Polyporales</taxon>
        <taxon>Laetiporus</taxon>
    </lineage>
</organism>
<dbReference type="GeneID" id="63824297"/>
<sequence>MPPIRSSEWTTATKAAQHTELRHCVRHTMSERKQSALKNVLSKPRKHPPPGEICNFTKTDPVQKKVDVYHVELHTTIEHLKAYYDSFDKHHHHIKGDDKELLIWLAVTLNRINMNLNSYMKEYMDEQWKRLNWRLQVIGKVKFTGLQANYLTISHQLAEII</sequence>
<dbReference type="InParanoid" id="A0A165CH71"/>
<keyword evidence="2" id="KW-1185">Reference proteome</keyword>
<name>A0A165CH71_9APHY</name>
<accession>A0A165CH71</accession>
<evidence type="ECO:0000313" key="1">
    <source>
        <dbReference type="EMBL" id="KZT02804.1"/>
    </source>
</evidence>
<dbReference type="AlphaFoldDB" id="A0A165CH71"/>
<protein>
    <submittedName>
        <fullName evidence="1">Uncharacterized protein</fullName>
    </submittedName>
</protein>
<gene>
    <name evidence="1" type="ORF">LAESUDRAFT_716588</name>
</gene>